<evidence type="ECO:0000313" key="4">
    <source>
        <dbReference type="Proteomes" id="UP000507222"/>
    </source>
</evidence>
<proteinExistence type="predicted"/>
<dbReference type="PANTHER" id="PTHR46033:SF65">
    <property type="entry name" value="AMINOTRANSFERASE-LIKE PLANT MOBILE DOMAIN-CONTAINING PROTEIN"/>
    <property type="match status" value="1"/>
</dbReference>
<name>A0A6J5VL81_PRUAR</name>
<dbReference type="GO" id="GO:0010073">
    <property type="term" value="P:meristem maintenance"/>
    <property type="evidence" value="ECO:0007669"/>
    <property type="project" value="InterPro"/>
</dbReference>
<dbReference type="Pfam" id="PF10536">
    <property type="entry name" value="PMD"/>
    <property type="match status" value="1"/>
</dbReference>
<accession>A0A6J5VL81</accession>
<dbReference type="EMBL" id="CAEKDK010000007">
    <property type="protein sequence ID" value="CAB4286698.1"/>
    <property type="molecule type" value="Genomic_DNA"/>
</dbReference>
<dbReference type="Proteomes" id="UP000507222">
    <property type="component" value="Unassembled WGS sequence"/>
</dbReference>
<dbReference type="InterPro" id="IPR019557">
    <property type="entry name" value="AminoTfrase-like_pln_mobile"/>
</dbReference>
<gene>
    <name evidence="3" type="ORF">CURHAP_LOCUS44330</name>
</gene>
<protein>
    <recommendedName>
        <fullName evidence="2">Aminotransferase-like plant mobile domain-containing protein</fullName>
    </recommendedName>
</protein>
<keyword evidence="1" id="KW-1133">Transmembrane helix</keyword>
<sequence length="180" mass="20350">MEPLYKDCWYDNGIYHAITCSTLQLQADSPLLGSSLAFWNSASNTFDFGVGPMSISILNLAMIFGFRLSGLIGFTQAFGAFMGAFMNRAVDYPHGEHIMFLMYWLNRFIFPSASNCITMEWLHLAKSLVSYRDIATGPLILGSIYRALREATIVPINLNVKGPLCMVQIWLQWTFPELRD</sequence>
<reference evidence="3 4" key="1">
    <citation type="submission" date="2020-05" db="EMBL/GenBank/DDBJ databases">
        <authorList>
            <person name="Campoy J."/>
            <person name="Schneeberger K."/>
            <person name="Spophaly S."/>
        </authorList>
    </citation>
    <scope>NUCLEOTIDE SEQUENCE [LARGE SCALE GENOMIC DNA]</scope>
    <source>
        <strain evidence="3">PruArmRojPasFocal</strain>
    </source>
</reference>
<dbReference type="InterPro" id="IPR044824">
    <property type="entry name" value="MAIN-like"/>
</dbReference>
<dbReference type="AlphaFoldDB" id="A0A6J5VL81"/>
<organism evidence="3 4">
    <name type="scientific">Prunus armeniaca</name>
    <name type="common">Apricot</name>
    <name type="synonym">Armeniaca vulgaris</name>
    <dbReference type="NCBI Taxonomy" id="36596"/>
    <lineage>
        <taxon>Eukaryota</taxon>
        <taxon>Viridiplantae</taxon>
        <taxon>Streptophyta</taxon>
        <taxon>Embryophyta</taxon>
        <taxon>Tracheophyta</taxon>
        <taxon>Spermatophyta</taxon>
        <taxon>Magnoliopsida</taxon>
        <taxon>eudicotyledons</taxon>
        <taxon>Gunneridae</taxon>
        <taxon>Pentapetalae</taxon>
        <taxon>rosids</taxon>
        <taxon>fabids</taxon>
        <taxon>Rosales</taxon>
        <taxon>Rosaceae</taxon>
        <taxon>Amygdaloideae</taxon>
        <taxon>Amygdaleae</taxon>
        <taxon>Prunus</taxon>
    </lineage>
</organism>
<evidence type="ECO:0000259" key="2">
    <source>
        <dbReference type="Pfam" id="PF10536"/>
    </source>
</evidence>
<evidence type="ECO:0000256" key="1">
    <source>
        <dbReference type="SAM" id="Phobius"/>
    </source>
</evidence>
<evidence type="ECO:0000313" key="3">
    <source>
        <dbReference type="EMBL" id="CAB4286698.1"/>
    </source>
</evidence>
<keyword evidence="1" id="KW-0472">Membrane</keyword>
<keyword evidence="1" id="KW-0812">Transmembrane</keyword>
<feature type="domain" description="Aminotransferase-like plant mobile" evidence="2">
    <location>
        <begin position="81"/>
        <end position="179"/>
    </location>
</feature>
<feature type="transmembrane region" description="Helical" evidence="1">
    <location>
        <begin position="57"/>
        <end position="78"/>
    </location>
</feature>
<dbReference type="PANTHER" id="PTHR46033">
    <property type="entry name" value="PROTEIN MAIN-LIKE 2"/>
    <property type="match status" value="1"/>
</dbReference>